<dbReference type="Proteomes" id="UP000277424">
    <property type="component" value="Unassembled WGS sequence"/>
</dbReference>
<dbReference type="GO" id="GO:0006083">
    <property type="term" value="P:acetate metabolic process"/>
    <property type="evidence" value="ECO:0007669"/>
    <property type="project" value="InterPro"/>
</dbReference>
<keyword evidence="2" id="KW-0378">Hydrolase</keyword>
<evidence type="ECO:0000313" key="2">
    <source>
        <dbReference type="EMBL" id="RKQ73063.1"/>
    </source>
</evidence>
<dbReference type="GO" id="GO:0008775">
    <property type="term" value="F:acetate CoA-transferase activity"/>
    <property type="evidence" value="ECO:0007669"/>
    <property type="project" value="InterPro"/>
</dbReference>
<evidence type="ECO:0000313" key="3">
    <source>
        <dbReference type="Proteomes" id="UP000277424"/>
    </source>
</evidence>
<reference evidence="2 3" key="1">
    <citation type="submission" date="2018-10" db="EMBL/GenBank/DDBJ databases">
        <title>Comparative analysis of microorganisms from saline springs in Andes Mountain Range, Colombia.</title>
        <authorList>
            <person name="Rubin E."/>
        </authorList>
    </citation>
    <scope>NUCLEOTIDE SEQUENCE [LARGE SCALE GENOMIC DNA]</scope>
    <source>
        <strain evidence="2 3">USBA 36</strain>
    </source>
</reference>
<dbReference type="InterPro" id="IPR037171">
    <property type="entry name" value="NagB/RpiA_transferase-like"/>
</dbReference>
<name>A0A420WPU4_9PROT</name>
<dbReference type="Gene3D" id="3.30.750.70">
    <property type="entry name" value="4-hydroxybutyrate coenzyme like domains"/>
    <property type="match status" value="1"/>
</dbReference>
<dbReference type="Gene3D" id="3.40.1080.10">
    <property type="entry name" value="Glutaconate Coenzyme A-transferase"/>
    <property type="match status" value="1"/>
</dbReference>
<dbReference type="EMBL" id="RBIG01000001">
    <property type="protein sequence ID" value="RKQ73063.1"/>
    <property type="molecule type" value="Genomic_DNA"/>
</dbReference>
<dbReference type="GO" id="GO:0016787">
    <property type="term" value="F:hydrolase activity"/>
    <property type="evidence" value="ECO:0007669"/>
    <property type="project" value="UniProtKB-KW"/>
</dbReference>
<dbReference type="OrthoDB" id="9801795at2"/>
<accession>A0A420WPU4</accession>
<comment type="caution">
    <text evidence="2">The sequence shown here is derived from an EMBL/GenBank/DDBJ whole genome shotgun (WGS) entry which is preliminary data.</text>
</comment>
<dbReference type="RefSeq" id="WP_121217784.1">
    <property type="nucleotide sequence ID" value="NZ_RBIG01000001.1"/>
</dbReference>
<dbReference type="InterPro" id="IPR046433">
    <property type="entry name" value="ActCoA_hydro"/>
</dbReference>
<sequence length="423" mass="44447">MKPVSADNFDIAAHVRAGDRVIFGQASAEPLTLTRALVERRAEIGPFSVFLGACYSDCFAPENTDGISVSAYGAVGVAGKLAKADRLDVLPLHYSALNRAYAEGALKADVVLLQLSVDPKTGRYGLGFSNDYAVLAARHARTVIAEMNPAAPWTHDAELPSDIVPNLLVEASYPPQDIPQPPIDETSMAIARHVVEMIPDGATLQFGVGSLPEAVMAALSGHRDLGIHSGSMGDRLVDLVECGAVTNARKSLDAGRSVAGVLLGTKRLRDFVHGNKDFSLRPAAHTHGHKVLARQRGFIAVNSAIEVDLTGQVNAEMANGRYVGAVGGQVDFVRGANAAEGGRAIIALPATAKGGTLSRIVASVSSVTTPRSDVDAIVTEYGLAGLRGCTLAERAKRLIAIAAPHFREALSRALYEQNRGAHG</sequence>
<organism evidence="2 3">
    <name type="scientific">Oceanibaculum indicum</name>
    <dbReference type="NCBI Taxonomy" id="526216"/>
    <lineage>
        <taxon>Bacteria</taxon>
        <taxon>Pseudomonadati</taxon>
        <taxon>Pseudomonadota</taxon>
        <taxon>Alphaproteobacteria</taxon>
        <taxon>Rhodospirillales</taxon>
        <taxon>Oceanibaculaceae</taxon>
        <taxon>Oceanibaculum</taxon>
    </lineage>
</organism>
<dbReference type="PANTHER" id="PTHR21432">
    <property type="entry name" value="ACETYL-COA HYDROLASE-RELATED"/>
    <property type="match status" value="1"/>
</dbReference>
<dbReference type="AlphaFoldDB" id="A0A420WPU4"/>
<protein>
    <submittedName>
        <fullName evidence="2">Acyl-CoA hydrolase</fullName>
    </submittedName>
</protein>
<gene>
    <name evidence="2" type="ORF">BCL74_0834</name>
</gene>
<dbReference type="PANTHER" id="PTHR21432:SF20">
    <property type="entry name" value="ACETYL-COA HYDROLASE"/>
    <property type="match status" value="1"/>
</dbReference>
<proteinExistence type="predicted"/>
<evidence type="ECO:0000259" key="1">
    <source>
        <dbReference type="Pfam" id="PF13336"/>
    </source>
</evidence>
<dbReference type="Gene3D" id="3.40.1080.20">
    <property type="entry name" value="Acetyl-CoA hydrolase/transferase C-terminal domain"/>
    <property type="match status" value="1"/>
</dbReference>
<dbReference type="InterPro" id="IPR038460">
    <property type="entry name" value="AcetylCoA_hyd_C_sf"/>
</dbReference>
<dbReference type="Pfam" id="PF13336">
    <property type="entry name" value="AcetylCoA_hyd_C"/>
    <property type="match status" value="1"/>
</dbReference>
<dbReference type="InterPro" id="IPR026888">
    <property type="entry name" value="AcetylCoA_hyd_C"/>
</dbReference>
<dbReference type="SUPFAM" id="SSF100950">
    <property type="entry name" value="NagB/RpiA/CoA transferase-like"/>
    <property type="match status" value="2"/>
</dbReference>
<feature type="domain" description="Acetyl-CoA hydrolase/transferase C-terminal" evidence="1">
    <location>
        <begin position="264"/>
        <end position="412"/>
    </location>
</feature>